<accession>A0A6J4UGQ7</accession>
<proteinExistence type="predicted"/>
<reference evidence="3" key="1">
    <citation type="submission" date="2020-02" db="EMBL/GenBank/DDBJ databases">
        <authorList>
            <person name="Meier V. D."/>
        </authorList>
    </citation>
    <scope>NUCLEOTIDE SEQUENCE</scope>
    <source>
        <strain evidence="3">AVDCRST_MAG70</strain>
    </source>
</reference>
<feature type="transmembrane region" description="Helical" evidence="2">
    <location>
        <begin position="53"/>
        <end position="71"/>
    </location>
</feature>
<feature type="region of interest" description="Disordered" evidence="1">
    <location>
        <begin position="279"/>
        <end position="299"/>
    </location>
</feature>
<feature type="compositionally biased region" description="Polar residues" evidence="1">
    <location>
        <begin position="285"/>
        <end position="299"/>
    </location>
</feature>
<dbReference type="AlphaFoldDB" id="A0A6J4UGQ7"/>
<keyword evidence="2" id="KW-0812">Transmembrane</keyword>
<gene>
    <name evidence="3" type="ORF">AVDCRST_MAG70-776</name>
</gene>
<feature type="transmembrane region" description="Helical" evidence="2">
    <location>
        <begin position="78"/>
        <end position="99"/>
    </location>
</feature>
<organism evidence="3">
    <name type="scientific">uncultured Thermomicrobiales bacterium</name>
    <dbReference type="NCBI Taxonomy" id="1645740"/>
    <lineage>
        <taxon>Bacteria</taxon>
        <taxon>Pseudomonadati</taxon>
        <taxon>Thermomicrobiota</taxon>
        <taxon>Thermomicrobia</taxon>
        <taxon>Thermomicrobiales</taxon>
        <taxon>environmental samples</taxon>
    </lineage>
</organism>
<dbReference type="EMBL" id="CADCWH010000121">
    <property type="protein sequence ID" value="CAA9549189.1"/>
    <property type="molecule type" value="Genomic_DNA"/>
</dbReference>
<keyword evidence="2" id="KW-1133">Transmembrane helix</keyword>
<feature type="transmembrane region" description="Helical" evidence="2">
    <location>
        <begin position="219"/>
        <end position="240"/>
    </location>
</feature>
<keyword evidence="2" id="KW-0472">Membrane</keyword>
<feature type="transmembrane region" description="Helical" evidence="2">
    <location>
        <begin position="252"/>
        <end position="272"/>
    </location>
</feature>
<name>A0A6J4UGQ7_9BACT</name>
<protein>
    <submittedName>
        <fullName evidence="3">Uncharacterized protein</fullName>
    </submittedName>
</protein>
<feature type="transmembrane region" description="Helical" evidence="2">
    <location>
        <begin position="186"/>
        <end position="207"/>
    </location>
</feature>
<evidence type="ECO:0000256" key="1">
    <source>
        <dbReference type="SAM" id="MobiDB-lite"/>
    </source>
</evidence>
<feature type="transmembrane region" description="Helical" evidence="2">
    <location>
        <begin position="145"/>
        <end position="166"/>
    </location>
</feature>
<evidence type="ECO:0000256" key="2">
    <source>
        <dbReference type="SAM" id="Phobius"/>
    </source>
</evidence>
<sequence length="299" mass="30870">MTLSTSSRRAAGLGSIVLGAGIAISAILGPLALKVITFRTSANLENQFIGGEVVSLGVVAPAAIAAGVLWLRGHRLAPALALGPALYAVYTYTTVVIGQEYARYDGNVERFFPLYAGLVAGGAAIAVAAWSRLGETQVPTPSDRLRRTVAGIFLGLGSFFALAWAAQIRLVVIGQPTAEYQEGPTIFWVIKLLDVGFLIPLLIATGAGLLGRKPAAIRAAYGLSAFASCLVGSIAGMAVAMEVKGDPSAQPAMLAILLPATAGLAFTTSRLLRSFAQHADPPPTVSTLSPGRTSLVRTS</sequence>
<evidence type="ECO:0000313" key="3">
    <source>
        <dbReference type="EMBL" id="CAA9549189.1"/>
    </source>
</evidence>
<feature type="transmembrane region" description="Helical" evidence="2">
    <location>
        <begin position="12"/>
        <end position="33"/>
    </location>
</feature>
<feature type="transmembrane region" description="Helical" evidence="2">
    <location>
        <begin position="111"/>
        <end position="133"/>
    </location>
</feature>